<dbReference type="EMBL" id="JACXRZ010000009">
    <property type="protein sequence ID" value="MBD3144448.1"/>
    <property type="molecule type" value="Genomic_DNA"/>
</dbReference>
<dbReference type="Proteomes" id="UP000653231">
    <property type="component" value="Unassembled WGS sequence"/>
</dbReference>
<reference evidence="1 2" key="1">
    <citation type="submission" date="2020-09" db="EMBL/GenBank/DDBJ databases">
        <title>Actinomycete isolated from the Camponotus japonicus Mayr.</title>
        <authorList>
            <person name="Gong X."/>
        </authorList>
    </citation>
    <scope>NUCLEOTIDE SEQUENCE [LARGE SCALE GENOMIC DNA]</scope>
    <source>
        <strain evidence="1 2">2C-HV3</strain>
    </source>
</reference>
<evidence type="ECO:0000313" key="2">
    <source>
        <dbReference type="Proteomes" id="UP000653231"/>
    </source>
</evidence>
<evidence type="ECO:0000313" key="1">
    <source>
        <dbReference type="EMBL" id="MBD3144448.1"/>
    </source>
</evidence>
<keyword evidence="2" id="KW-1185">Reference proteome</keyword>
<name>A0ABR8L7J1_9ACTN</name>
<proteinExistence type="predicted"/>
<gene>
    <name evidence="1" type="ORF">IEQ31_14780</name>
</gene>
<sequence length="56" mass="5965">MARPTNEPLPPAGAGVWSQRWGQAAEVILRADPEVDAVVRGSDQIAAGLVEVARER</sequence>
<organism evidence="1 2">
    <name type="scientific">Microbispora bryophytorum subsp. camponoti</name>
    <dbReference type="NCBI Taxonomy" id="1677852"/>
    <lineage>
        <taxon>Bacteria</taxon>
        <taxon>Bacillati</taxon>
        <taxon>Actinomycetota</taxon>
        <taxon>Actinomycetes</taxon>
        <taxon>Streptosporangiales</taxon>
        <taxon>Streptosporangiaceae</taxon>
        <taxon>Microbispora</taxon>
    </lineage>
</organism>
<protein>
    <submittedName>
        <fullName evidence="1">Uncharacterized protein</fullName>
    </submittedName>
</protein>
<comment type="caution">
    <text evidence="1">The sequence shown here is derived from an EMBL/GenBank/DDBJ whole genome shotgun (WGS) entry which is preliminary data.</text>
</comment>
<accession>A0ABR8L7J1</accession>
<dbReference type="RefSeq" id="WP_191051990.1">
    <property type="nucleotide sequence ID" value="NZ_JACXRZ010000009.1"/>
</dbReference>